<evidence type="ECO:0000313" key="1">
    <source>
        <dbReference type="EMBL" id="EGJ99784.1"/>
    </source>
</evidence>
<dbReference type="Proteomes" id="UP000004913">
    <property type="component" value="Unassembled WGS sequence"/>
</dbReference>
<gene>
    <name evidence="1" type="ORF">HMPREF9455_03843</name>
</gene>
<dbReference type="EMBL" id="ADLV01000052">
    <property type="protein sequence ID" value="EGJ99784.1"/>
    <property type="molecule type" value="Genomic_DNA"/>
</dbReference>
<dbReference type="HOGENOM" id="CLU_2464153_0_0_10"/>
<keyword evidence="2" id="KW-1185">Reference proteome</keyword>
<dbReference type="AlphaFoldDB" id="F5J3C6"/>
<evidence type="ECO:0000313" key="2">
    <source>
        <dbReference type="Proteomes" id="UP000004913"/>
    </source>
</evidence>
<organism evidence="1 2">
    <name type="scientific">Dysgonomonas gadei ATCC BAA-286</name>
    <dbReference type="NCBI Taxonomy" id="742766"/>
    <lineage>
        <taxon>Bacteria</taxon>
        <taxon>Pseudomonadati</taxon>
        <taxon>Bacteroidota</taxon>
        <taxon>Bacteroidia</taxon>
        <taxon>Bacteroidales</taxon>
        <taxon>Dysgonomonadaceae</taxon>
        <taxon>Dysgonomonas</taxon>
    </lineage>
</organism>
<accession>F5J3C6</accession>
<proteinExistence type="predicted"/>
<reference evidence="1 2" key="1">
    <citation type="submission" date="2011-04" db="EMBL/GenBank/DDBJ databases">
        <title>The Genome Sequence of Dysgonomonas gadei ATCC BAA-286.</title>
        <authorList>
            <consortium name="The Broad Institute Genome Sequencing Platform"/>
            <person name="Earl A."/>
            <person name="Ward D."/>
            <person name="Feldgarden M."/>
            <person name="Gevers D."/>
            <person name="Pudlo N."/>
            <person name="Martens E."/>
            <person name="Allen-Vercoe E."/>
            <person name="Young S.K."/>
            <person name="Zeng Q."/>
            <person name="Gargeya S."/>
            <person name="Fitzgerald M."/>
            <person name="Haas B."/>
            <person name="Abouelleil A."/>
            <person name="Alvarado L."/>
            <person name="Arachchi H.M."/>
            <person name="Berlin A."/>
            <person name="Brown A."/>
            <person name="Chapman S.B."/>
            <person name="Chen Z."/>
            <person name="Dunbar C."/>
            <person name="Freedman E."/>
            <person name="Gearin G."/>
            <person name="Gellesch M."/>
            <person name="Goldberg J."/>
            <person name="Griggs A."/>
            <person name="Gujja S."/>
            <person name="Heiman D."/>
            <person name="Howarth C."/>
            <person name="Larson L."/>
            <person name="Lui A."/>
            <person name="MacDonald P.J.P."/>
            <person name="Mehta T."/>
            <person name="Montmayeur A."/>
            <person name="Murphy C."/>
            <person name="Neiman D."/>
            <person name="Pearson M."/>
            <person name="Priest M."/>
            <person name="Roberts A."/>
            <person name="Saif S."/>
            <person name="Shea T."/>
            <person name="Shenoy N."/>
            <person name="Sisk P."/>
            <person name="Stolte C."/>
            <person name="Sykes S."/>
            <person name="Yandava C."/>
            <person name="Wortman J."/>
            <person name="Nusbaum C."/>
            <person name="Birren B."/>
        </authorList>
    </citation>
    <scope>NUCLEOTIDE SEQUENCE [LARGE SCALE GENOMIC DNA]</scope>
    <source>
        <strain evidence="1 2">ATCC BAA-286</strain>
    </source>
</reference>
<comment type="caution">
    <text evidence="1">The sequence shown here is derived from an EMBL/GenBank/DDBJ whole genome shotgun (WGS) entry which is preliminary data.</text>
</comment>
<sequence length="88" mass="10100">MSRNSKFKNPDGIYFISFAVVNWGAGLPRDAIARQRGTCLQPDIAKGATPNRGKKRSLFFKGFHTSLLNLSFNAKLHRQILRQWRPRK</sequence>
<name>F5J3C6_9BACT</name>
<protein>
    <submittedName>
        <fullName evidence="1">Uncharacterized protein</fullName>
    </submittedName>
</protein>